<evidence type="ECO:0000259" key="2">
    <source>
        <dbReference type="Pfam" id="PF20429"/>
    </source>
</evidence>
<dbReference type="STRING" id="671072.PL9214430339"/>
<reference evidence="4" key="1">
    <citation type="submission" date="2015-10" db="EMBL/GenBank/DDBJ databases">
        <authorList>
            <person name="Regsiter A."/>
            <person name="william w."/>
        </authorList>
    </citation>
    <scope>NUCLEOTIDE SEQUENCE [LARGE SCALE GENOMIC DNA]</scope>
</reference>
<dbReference type="InterPro" id="IPR046760">
    <property type="entry name" value="Tab2-like_N"/>
</dbReference>
<protein>
    <recommendedName>
        <fullName evidence="5">DUF1092 family protein</fullName>
    </recommendedName>
</protein>
<organism evidence="3 4">
    <name type="scientific">Planktothrix tepida PCC 9214</name>
    <dbReference type="NCBI Taxonomy" id="671072"/>
    <lineage>
        <taxon>Bacteria</taxon>
        <taxon>Bacillati</taxon>
        <taxon>Cyanobacteriota</taxon>
        <taxon>Cyanophyceae</taxon>
        <taxon>Oscillatoriophycideae</taxon>
        <taxon>Oscillatoriales</taxon>
        <taxon>Microcoleaceae</taxon>
        <taxon>Planktothrix</taxon>
    </lineage>
</organism>
<dbReference type="AlphaFoldDB" id="A0A1J1LIN8"/>
<dbReference type="Pfam" id="PF06485">
    <property type="entry name" value="Tab2-like_N"/>
    <property type="match status" value="1"/>
</dbReference>
<feature type="domain" description="RNA-binding protein Tab2-like N-terminal" evidence="1">
    <location>
        <begin position="10"/>
        <end position="110"/>
    </location>
</feature>
<dbReference type="Pfam" id="PF20429">
    <property type="entry name" value="Tab2-like_C"/>
    <property type="match status" value="1"/>
</dbReference>
<keyword evidence="4" id="KW-1185">Reference proteome</keyword>
<dbReference type="PANTHER" id="PTHR34556:SF2">
    <property type="entry name" value="PROTEIN TAB2 HOMOLOG, CHLOROPLASTIC"/>
    <property type="match status" value="1"/>
</dbReference>
<dbReference type="EMBL" id="CZDF01000148">
    <property type="protein sequence ID" value="CUR32367.1"/>
    <property type="molecule type" value="Genomic_DNA"/>
</dbReference>
<dbReference type="Proteomes" id="UP000184315">
    <property type="component" value="Unassembled WGS sequence"/>
</dbReference>
<dbReference type="GO" id="GO:0003723">
    <property type="term" value="F:RNA binding"/>
    <property type="evidence" value="ECO:0007669"/>
    <property type="project" value="InterPro"/>
</dbReference>
<dbReference type="InterPro" id="IPR009472">
    <property type="entry name" value="Tab2-like"/>
</dbReference>
<evidence type="ECO:0000313" key="3">
    <source>
        <dbReference type="EMBL" id="CUR32367.1"/>
    </source>
</evidence>
<evidence type="ECO:0000259" key="1">
    <source>
        <dbReference type="Pfam" id="PF06485"/>
    </source>
</evidence>
<proteinExistence type="predicted"/>
<name>A0A1J1LIN8_9CYAN</name>
<dbReference type="PANTHER" id="PTHR34556">
    <property type="match status" value="1"/>
</dbReference>
<evidence type="ECO:0000313" key="4">
    <source>
        <dbReference type="Proteomes" id="UP000184315"/>
    </source>
</evidence>
<dbReference type="InterPro" id="IPR046761">
    <property type="entry name" value="Tab2-like_C"/>
</dbReference>
<evidence type="ECO:0008006" key="5">
    <source>
        <dbReference type="Google" id="ProtNLM"/>
    </source>
</evidence>
<feature type="domain" description="RNA-binding protein Tab2/Atab2 C-terminal" evidence="2">
    <location>
        <begin position="126"/>
        <end position="282"/>
    </location>
</feature>
<gene>
    <name evidence="3" type="ORF">PL9214430339</name>
</gene>
<accession>A0A1J1LIN8</accession>
<sequence length="287" mass="32279">MLGVFVSMVIWQADFYRRPLKDTTGKPLWELLVCDQTRQVEFIAMCPQSQANSTWLIEQLQQAIVIQKPERIQVFRPQSFSLLEMAGKALGISVEPSRNTMALKQWLEERSKVYSKLENYTGEPYNPVTLDQPPPLPLPENLWGDRWRFANLSAGNLQAFFADSPIPILQTPDEFLPLNLGLASVVAIPGIVIDGGKKSMPLARWLAEIKPFSCNYIAGSPDGLILESGLIDRWVIATFEDAEVIEAAKTFEVRKQLAKGLHFLLVQPDDSGMTFSGFWLLKGELKN</sequence>